<dbReference type="KEGG" id="lkm:EFP84_16770"/>
<gene>
    <name evidence="3" type="ORF">CH378_00430</name>
    <name evidence="2" type="ORF">EFP84_16770</name>
</gene>
<dbReference type="Proteomes" id="UP000231919">
    <property type="component" value="Unassembled WGS sequence"/>
</dbReference>
<name>A0A2M9XVL9_9LEPT</name>
<sequence>MILVDTSVWIEFFRGNEPHFSELKDLLESSEVIVHEVVFGELLQGCKNKHEVSFILEYWENLNSLTSDGSFLSAGKLSFENKHTDKGIGLIDSVLINEVKSKKLRLWTLDKKILKVLDKKEIYSSRSKHVG</sequence>
<dbReference type="Proteomes" id="UP000276407">
    <property type="component" value="Chromosome 1"/>
</dbReference>
<feature type="domain" description="PIN" evidence="1">
    <location>
        <begin position="2"/>
        <end position="116"/>
    </location>
</feature>
<organism evidence="2 5">
    <name type="scientific">Leptospira kmetyi</name>
    <dbReference type="NCBI Taxonomy" id="408139"/>
    <lineage>
        <taxon>Bacteria</taxon>
        <taxon>Pseudomonadati</taxon>
        <taxon>Spirochaetota</taxon>
        <taxon>Spirochaetia</taxon>
        <taxon>Leptospirales</taxon>
        <taxon>Leptospiraceae</taxon>
        <taxon>Leptospira</taxon>
    </lineage>
</organism>
<evidence type="ECO:0000313" key="3">
    <source>
        <dbReference type="EMBL" id="PJZ31717.1"/>
    </source>
</evidence>
<dbReference type="OrthoDB" id="9811788at2"/>
<evidence type="ECO:0000259" key="1">
    <source>
        <dbReference type="Pfam" id="PF01850"/>
    </source>
</evidence>
<dbReference type="Gene3D" id="3.40.50.1010">
    <property type="entry name" value="5'-nuclease"/>
    <property type="match status" value="1"/>
</dbReference>
<dbReference type="EMBL" id="NPDP01000001">
    <property type="protein sequence ID" value="PJZ31717.1"/>
    <property type="molecule type" value="Genomic_DNA"/>
</dbReference>
<dbReference type="EMBL" id="CP033614">
    <property type="protein sequence ID" value="AYV56992.1"/>
    <property type="molecule type" value="Genomic_DNA"/>
</dbReference>
<evidence type="ECO:0000313" key="2">
    <source>
        <dbReference type="EMBL" id="AYV56992.1"/>
    </source>
</evidence>
<protein>
    <submittedName>
        <fullName evidence="2">PIN domain-containing protein</fullName>
    </submittedName>
    <submittedName>
        <fullName evidence="3">Pilus assembly protein</fullName>
    </submittedName>
</protein>
<evidence type="ECO:0000313" key="4">
    <source>
        <dbReference type="Proteomes" id="UP000231919"/>
    </source>
</evidence>
<accession>A0A2M9XVL9</accession>
<dbReference type="InterPro" id="IPR029060">
    <property type="entry name" value="PIN-like_dom_sf"/>
</dbReference>
<proteinExistence type="predicted"/>
<keyword evidence="4" id="KW-1185">Reference proteome</keyword>
<reference evidence="2 5" key="2">
    <citation type="submission" date="2018-11" db="EMBL/GenBank/DDBJ databases">
        <title>Complete genome sequence of Leptospira kmetyi isolate LS 001/16 from soil sample associated with a leptospirosis patient in Kelantan.</title>
        <authorList>
            <person name="Muhammad Yusoff F."/>
            <person name="Muhammad Yusoff S."/>
            <person name="Ahmad M.N."/>
            <person name="Yusof N.Y."/>
            <person name="Aziah I."/>
        </authorList>
    </citation>
    <scope>NUCLEOTIDE SEQUENCE [LARGE SCALE GENOMIC DNA]</scope>
    <source>
        <strain evidence="2 5">LS 001/16</strain>
    </source>
</reference>
<dbReference type="RefSeq" id="WP_100736538.1">
    <property type="nucleotide sequence ID" value="NZ_CP033614.1"/>
</dbReference>
<dbReference type="SUPFAM" id="SSF88723">
    <property type="entry name" value="PIN domain-like"/>
    <property type="match status" value="1"/>
</dbReference>
<evidence type="ECO:0000313" key="5">
    <source>
        <dbReference type="Proteomes" id="UP000276407"/>
    </source>
</evidence>
<dbReference type="AlphaFoldDB" id="A0A2M9XVL9"/>
<reference evidence="3 4" key="1">
    <citation type="submission" date="2017-07" db="EMBL/GenBank/DDBJ databases">
        <title>Leptospira spp. isolated from tropical soils.</title>
        <authorList>
            <person name="Thibeaux R."/>
            <person name="Iraola G."/>
            <person name="Ferres I."/>
            <person name="Bierque E."/>
            <person name="Girault D."/>
            <person name="Soupe-Gilbert M.-E."/>
            <person name="Picardeau M."/>
            <person name="Goarant C."/>
        </authorList>
    </citation>
    <scope>NUCLEOTIDE SEQUENCE [LARGE SCALE GENOMIC DNA]</scope>
    <source>
        <strain evidence="3 4">JW2-C-B1</strain>
    </source>
</reference>
<dbReference type="InterPro" id="IPR002716">
    <property type="entry name" value="PIN_dom"/>
</dbReference>
<dbReference type="Pfam" id="PF01850">
    <property type="entry name" value="PIN"/>
    <property type="match status" value="1"/>
</dbReference>